<dbReference type="InterPro" id="IPR041673">
    <property type="entry name" value="TetR_C_23"/>
</dbReference>
<dbReference type="EMBL" id="PVNL01000074">
    <property type="protein sequence ID" value="PRQ06473.1"/>
    <property type="molecule type" value="Genomic_DNA"/>
</dbReference>
<comment type="caution">
    <text evidence="3">The sequence shown here is derived from an EMBL/GenBank/DDBJ whole genome shotgun (WGS) entry which is preliminary data.</text>
</comment>
<reference evidence="3 4" key="1">
    <citation type="submission" date="2018-03" db="EMBL/GenBank/DDBJ databases">
        <title>Draft Genome Sequences of the Obligatory Marine Myxobacteria Enhygromyxa salina SWB007.</title>
        <authorList>
            <person name="Poehlein A."/>
            <person name="Moghaddam J.A."/>
            <person name="Harms H."/>
            <person name="Alanjari M."/>
            <person name="Koenig G.M."/>
            <person name="Daniel R."/>
            <person name="Schaeberle T.F."/>
        </authorList>
    </citation>
    <scope>NUCLEOTIDE SEQUENCE [LARGE SCALE GENOMIC DNA]</scope>
    <source>
        <strain evidence="3 4">SWB007</strain>
    </source>
</reference>
<dbReference type="Pfam" id="PF17931">
    <property type="entry name" value="TetR_C_23"/>
    <property type="match status" value="1"/>
</dbReference>
<proteinExistence type="predicted"/>
<evidence type="ECO:0000256" key="1">
    <source>
        <dbReference type="SAM" id="MobiDB-lite"/>
    </source>
</evidence>
<dbReference type="Proteomes" id="UP000238823">
    <property type="component" value="Unassembled WGS sequence"/>
</dbReference>
<evidence type="ECO:0000259" key="2">
    <source>
        <dbReference type="Pfam" id="PF17931"/>
    </source>
</evidence>
<feature type="domain" description="Tetracyclin repressor-like C-terminal" evidence="2">
    <location>
        <begin position="153"/>
        <end position="261"/>
    </location>
</feature>
<dbReference type="Gene3D" id="1.10.357.10">
    <property type="entry name" value="Tetracycline Repressor, domain 2"/>
    <property type="match status" value="1"/>
</dbReference>
<dbReference type="SUPFAM" id="SSF48498">
    <property type="entry name" value="Tetracyclin repressor-like, C-terminal domain"/>
    <property type="match status" value="1"/>
</dbReference>
<dbReference type="RefSeq" id="WP_106090760.1">
    <property type="nucleotide sequence ID" value="NZ_PVNL01000074.1"/>
</dbReference>
<accession>A0A2S9YN01</accession>
<sequence length="312" mass="33689">MSSTSKRSSTTKKRSAATQTKAKAKTKAKTKAPSNGSDAQASQAASSNGTNGSTSSTSSNGSNGTNGSNGSRLHGQDGVDPIYVVVLELVHTYGPRVSLSAVANSANVPLTQLESRFSRSEDIVVSFICDVFDRAHCDVQQVDGIESFTVAEKIHALLEAILERLEPHRDLLPRVSLQIGASSLLRSANTKQLRQRYVAIVSEFFRHAIEANELPQIDLDGPIIGSFADHASTVVAFWLRDNSPNHQATTEYIDQSLSVVIPAAVSTARLAQLGTFFRRQLQGFVRSGPRDTGSGFRPLGFHPTAIRHRFSR</sequence>
<evidence type="ECO:0000313" key="3">
    <source>
        <dbReference type="EMBL" id="PRQ06473.1"/>
    </source>
</evidence>
<dbReference type="AlphaFoldDB" id="A0A2S9YN01"/>
<dbReference type="InterPro" id="IPR036271">
    <property type="entry name" value="Tet_transcr_reg_TetR-rel_C_sf"/>
</dbReference>
<feature type="region of interest" description="Disordered" evidence="1">
    <location>
        <begin position="1"/>
        <end position="74"/>
    </location>
</feature>
<name>A0A2S9YN01_9BACT</name>
<organism evidence="3 4">
    <name type="scientific">Enhygromyxa salina</name>
    <dbReference type="NCBI Taxonomy" id="215803"/>
    <lineage>
        <taxon>Bacteria</taxon>
        <taxon>Pseudomonadati</taxon>
        <taxon>Myxococcota</taxon>
        <taxon>Polyangia</taxon>
        <taxon>Nannocystales</taxon>
        <taxon>Nannocystaceae</taxon>
        <taxon>Enhygromyxa</taxon>
    </lineage>
</organism>
<feature type="compositionally biased region" description="Low complexity" evidence="1">
    <location>
        <begin position="31"/>
        <end position="71"/>
    </location>
</feature>
<gene>
    <name evidence="3" type="ORF">ENSA7_37920</name>
</gene>
<evidence type="ECO:0000313" key="4">
    <source>
        <dbReference type="Proteomes" id="UP000238823"/>
    </source>
</evidence>
<protein>
    <recommendedName>
        <fullName evidence="2">Tetracyclin repressor-like C-terminal domain-containing protein</fullName>
    </recommendedName>
</protein>